<comment type="subcellular location">
    <subcellularLocation>
        <location evidence="1">Cell outer membrane</location>
    </subcellularLocation>
</comment>
<name>A0A512RPN5_9BACT</name>
<comment type="caution">
    <text evidence="9">The sequence shown here is derived from an EMBL/GenBank/DDBJ whole genome shotgun (WGS) entry which is preliminary data.</text>
</comment>
<dbReference type="SUPFAM" id="SSF48452">
    <property type="entry name" value="TPR-like"/>
    <property type="match status" value="1"/>
</dbReference>
<dbReference type="EMBL" id="BKAU01000005">
    <property type="protein sequence ID" value="GEP97656.1"/>
    <property type="molecule type" value="Genomic_DNA"/>
</dbReference>
<comment type="similarity">
    <text evidence="2">Belongs to the SusD family.</text>
</comment>
<dbReference type="InterPro" id="IPR011990">
    <property type="entry name" value="TPR-like_helical_dom_sf"/>
</dbReference>
<evidence type="ECO:0000259" key="7">
    <source>
        <dbReference type="Pfam" id="PF07980"/>
    </source>
</evidence>
<dbReference type="Gene3D" id="1.25.40.390">
    <property type="match status" value="1"/>
</dbReference>
<dbReference type="CDD" id="cd08977">
    <property type="entry name" value="SusD"/>
    <property type="match status" value="1"/>
</dbReference>
<evidence type="ECO:0000256" key="1">
    <source>
        <dbReference type="ARBA" id="ARBA00004442"/>
    </source>
</evidence>
<protein>
    <submittedName>
        <fullName evidence="9">Membrane protein</fullName>
    </submittedName>
</protein>
<keyword evidence="4" id="KW-0472">Membrane</keyword>
<feature type="domain" description="RagB/SusD" evidence="7">
    <location>
        <begin position="331"/>
        <end position="483"/>
    </location>
</feature>
<evidence type="ECO:0000259" key="8">
    <source>
        <dbReference type="Pfam" id="PF14322"/>
    </source>
</evidence>
<feature type="domain" description="SusD-like N-terminal" evidence="8">
    <location>
        <begin position="88"/>
        <end position="229"/>
    </location>
</feature>
<feature type="signal peptide" evidence="6">
    <location>
        <begin position="1"/>
        <end position="22"/>
    </location>
</feature>
<dbReference type="Pfam" id="PF14322">
    <property type="entry name" value="SusD-like_3"/>
    <property type="match status" value="1"/>
</dbReference>
<keyword evidence="3 6" id="KW-0732">Signal</keyword>
<dbReference type="Proteomes" id="UP000321436">
    <property type="component" value="Unassembled WGS sequence"/>
</dbReference>
<evidence type="ECO:0000256" key="2">
    <source>
        <dbReference type="ARBA" id="ARBA00006275"/>
    </source>
</evidence>
<evidence type="ECO:0000313" key="10">
    <source>
        <dbReference type="Proteomes" id="UP000321436"/>
    </source>
</evidence>
<dbReference type="InterPro" id="IPR012944">
    <property type="entry name" value="SusD_RagB_dom"/>
</dbReference>
<evidence type="ECO:0000313" key="9">
    <source>
        <dbReference type="EMBL" id="GEP97656.1"/>
    </source>
</evidence>
<sequence length="485" mass="53805">MKNIIKIYVIALLAATTGCAKFVELDPPVNSISDRTAYTTNATATSVLTGILYNMTVNTDFVHGSSGVGLLTGMGSDELKYYQASQTYSEFAKNSLLADNSYVLGIWVRCYKLIYAINAAIEGVTASPTISEPVKQQLTGEAKFLRAFCYFYLVNLYGDVPVPTTTDYKVNITLPRKPVQDVYQQIIQDLKDAQSLLRNEYLSATNVVTTDRVRPNKFAATALLARAYLYAGDWANAEMSATEVINQAETYKMDNDLNQTFLVNSREAIWQLGLAANGSGVNTWDGNILIIRTSPVTGYPGLSLSETQMDVLEGDKRQTNWTNLFIADGTGYPYPFKYKVYQAAGNSATTEHTMVLRLAEQYLIRAEAKAMQGRISGTDGGMADINAVRSRADQTEVTATTLQEFMLALERERRLELFTEMGHRWFDIKRWKGFSNTSITRADEIMPAIAAAKGGVWKPEYKLWPIPSSELKVNVHLTPNPGYGL</sequence>
<feature type="chain" id="PRO_5021820616" evidence="6">
    <location>
        <begin position="23"/>
        <end position="485"/>
    </location>
</feature>
<dbReference type="GO" id="GO:0009279">
    <property type="term" value="C:cell outer membrane"/>
    <property type="evidence" value="ECO:0007669"/>
    <property type="project" value="UniProtKB-SubCell"/>
</dbReference>
<dbReference type="Pfam" id="PF07980">
    <property type="entry name" value="SusD_RagB"/>
    <property type="match status" value="1"/>
</dbReference>
<keyword evidence="5" id="KW-0998">Cell outer membrane</keyword>
<dbReference type="RefSeq" id="WP_146865453.1">
    <property type="nucleotide sequence ID" value="NZ_BKAU01000005.1"/>
</dbReference>
<dbReference type="OrthoDB" id="625727at2"/>
<accession>A0A512RPN5</accession>
<proteinExistence type="inferred from homology"/>
<evidence type="ECO:0000256" key="4">
    <source>
        <dbReference type="ARBA" id="ARBA00023136"/>
    </source>
</evidence>
<evidence type="ECO:0000256" key="3">
    <source>
        <dbReference type="ARBA" id="ARBA00022729"/>
    </source>
</evidence>
<dbReference type="AlphaFoldDB" id="A0A512RPN5"/>
<organism evidence="9 10">
    <name type="scientific">Chitinophaga cymbidii</name>
    <dbReference type="NCBI Taxonomy" id="1096750"/>
    <lineage>
        <taxon>Bacteria</taxon>
        <taxon>Pseudomonadati</taxon>
        <taxon>Bacteroidota</taxon>
        <taxon>Chitinophagia</taxon>
        <taxon>Chitinophagales</taxon>
        <taxon>Chitinophagaceae</taxon>
        <taxon>Chitinophaga</taxon>
    </lineage>
</organism>
<evidence type="ECO:0000256" key="5">
    <source>
        <dbReference type="ARBA" id="ARBA00023237"/>
    </source>
</evidence>
<gene>
    <name evidence="9" type="ORF">CCY01nite_39160</name>
</gene>
<keyword evidence="10" id="KW-1185">Reference proteome</keyword>
<dbReference type="PROSITE" id="PS51257">
    <property type="entry name" value="PROKAR_LIPOPROTEIN"/>
    <property type="match status" value="1"/>
</dbReference>
<reference evidence="9 10" key="1">
    <citation type="submission" date="2019-07" db="EMBL/GenBank/DDBJ databases">
        <title>Whole genome shotgun sequence of Chitinophaga cymbidii NBRC 109752.</title>
        <authorList>
            <person name="Hosoyama A."/>
            <person name="Uohara A."/>
            <person name="Ohji S."/>
            <person name="Ichikawa N."/>
        </authorList>
    </citation>
    <scope>NUCLEOTIDE SEQUENCE [LARGE SCALE GENOMIC DNA]</scope>
    <source>
        <strain evidence="9 10">NBRC 109752</strain>
    </source>
</reference>
<dbReference type="InterPro" id="IPR033985">
    <property type="entry name" value="SusD-like_N"/>
</dbReference>
<evidence type="ECO:0000256" key="6">
    <source>
        <dbReference type="SAM" id="SignalP"/>
    </source>
</evidence>